<dbReference type="Proteomes" id="UP001527882">
    <property type="component" value="Unassembled WGS sequence"/>
</dbReference>
<evidence type="ECO:0000259" key="5">
    <source>
        <dbReference type="PROSITE" id="PS50006"/>
    </source>
</evidence>
<evidence type="ECO:0000256" key="4">
    <source>
        <dbReference type="PROSITE-ProRule" id="PRU01091"/>
    </source>
</evidence>
<evidence type="ECO:0000313" key="8">
    <source>
        <dbReference type="Proteomes" id="UP001527882"/>
    </source>
</evidence>
<organism evidence="7 8">
    <name type="scientific">Paenibacillus gyeongsangnamensis</name>
    <dbReference type="NCBI Taxonomy" id="3388067"/>
    <lineage>
        <taxon>Bacteria</taxon>
        <taxon>Bacillati</taxon>
        <taxon>Bacillota</taxon>
        <taxon>Bacilli</taxon>
        <taxon>Bacillales</taxon>
        <taxon>Paenibacillaceae</taxon>
        <taxon>Paenibacillus</taxon>
    </lineage>
</organism>
<dbReference type="InterPro" id="IPR008984">
    <property type="entry name" value="SMAD_FHA_dom_sf"/>
</dbReference>
<evidence type="ECO:0000256" key="3">
    <source>
        <dbReference type="ARBA" id="ARBA00023163"/>
    </source>
</evidence>
<dbReference type="EMBL" id="JAQAGZ010000011">
    <property type="protein sequence ID" value="MCZ8514172.1"/>
    <property type="molecule type" value="Genomic_DNA"/>
</dbReference>
<reference evidence="7 8" key="1">
    <citation type="submission" date="2022-12" db="EMBL/GenBank/DDBJ databases">
        <title>Draft genome sequence of Paenibacillus sp. dW9.</title>
        <authorList>
            <person name="Choi E.-W."/>
            <person name="Kim D.-U."/>
        </authorList>
    </citation>
    <scope>NUCLEOTIDE SEQUENCE [LARGE SCALE GENOMIC DNA]</scope>
    <source>
        <strain evidence="8">dW9</strain>
    </source>
</reference>
<dbReference type="SMART" id="SM00240">
    <property type="entry name" value="FHA"/>
    <property type="match status" value="1"/>
</dbReference>
<keyword evidence="1" id="KW-0805">Transcription regulation</keyword>
<accession>A0ABT4QBA8</accession>
<dbReference type="CDD" id="cd00060">
    <property type="entry name" value="FHA"/>
    <property type="match status" value="1"/>
</dbReference>
<feature type="domain" description="FHA" evidence="5">
    <location>
        <begin position="53"/>
        <end position="105"/>
    </location>
</feature>
<dbReference type="Gene3D" id="1.10.10.10">
    <property type="entry name" value="Winged helix-like DNA-binding domain superfamily/Winged helix DNA-binding domain"/>
    <property type="match status" value="1"/>
</dbReference>
<name>A0ABT4QBA8_9BACL</name>
<evidence type="ECO:0000256" key="1">
    <source>
        <dbReference type="ARBA" id="ARBA00023015"/>
    </source>
</evidence>
<dbReference type="PROSITE" id="PS50006">
    <property type="entry name" value="FHA_DOMAIN"/>
    <property type="match status" value="1"/>
</dbReference>
<dbReference type="SUPFAM" id="SSF46894">
    <property type="entry name" value="C-terminal effector domain of the bipartite response regulators"/>
    <property type="match status" value="1"/>
</dbReference>
<keyword evidence="8" id="KW-1185">Reference proteome</keyword>
<protein>
    <submittedName>
        <fullName evidence="7">FHA domain-containing protein</fullName>
    </submittedName>
</protein>
<dbReference type="RefSeq" id="WP_269882700.1">
    <property type="nucleotide sequence ID" value="NZ_JAQAGZ010000011.1"/>
</dbReference>
<dbReference type="SMART" id="SM00862">
    <property type="entry name" value="Trans_reg_C"/>
    <property type="match status" value="1"/>
</dbReference>
<gene>
    <name evidence="7" type="ORF">O9H85_17410</name>
</gene>
<feature type="DNA-binding region" description="OmpR/PhoB-type" evidence="4">
    <location>
        <begin position="150"/>
        <end position="253"/>
    </location>
</feature>
<dbReference type="Pfam" id="PF00486">
    <property type="entry name" value="Trans_reg_C"/>
    <property type="match status" value="1"/>
</dbReference>
<evidence type="ECO:0000313" key="7">
    <source>
        <dbReference type="EMBL" id="MCZ8514172.1"/>
    </source>
</evidence>
<proteinExistence type="predicted"/>
<evidence type="ECO:0000259" key="6">
    <source>
        <dbReference type="PROSITE" id="PS51755"/>
    </source>
</evidence>
<dbReference type="CDD" id="cd00383">
    <property type="entry name" value="trans_reg_C"/>
    <property type="match status" value="1"/>
</dbReference>
<dbReference type="PROSITE" id="PS51755">
    <property type="entry name" value="OMPR_PHOB"/>
    <property type="match status" value="1"/>
</dbReference>
<dbReference type="Pfam" id="PF00498">
    <property type="entry name" value="FHA"/>
    <property type="match status" value="1"/>
</dbReference>
<dbReference type="InterPro" id="IPR001867">
    <property type="entry name" value="OmpR/PhoB-type_DNA-bd"/>
</dbReference>
<dbReference type="Gene3D" id="2.60.200.20">
    <property type="match status" value="1"/>
</dbReference>
<dbReference type="InterPro" id="IPR036388">
    <property type="entry name" value="WH-like_DNA-bd_sf"/>
</dbReference>
<evidence type="ECO:0000256" key="2">
    <source>
        <dbReference type="ARBA" id="ARBA00023125"/>
    </source>
</evidence>
<dbReference type="SUPFAM" id="SSF49879">
    <property type="entry name" value="SMAD/FHA domain"/>
    <property type="match status" value="1"/>
</dbReference>
<keyword evidence="2 4" id="KW-0238">DNA-binding</keyword>
<sequence length="258" mass="29089">MMNSGVISNLGGWRNALAPQSEGTKLDNFACLYVIRGEPYRSGTCVNLTADETLVGRVSNEFTPDLAFTNAFISRKHFVIRKEQEQAVLYDLGSRHGTEINGVLATPNKPYPLKSFDIIKLARGMTVIHFSYMFADQTLEIEPLSVTRQLEMPEIPPLSIHWEKRECVVEGRRISMSEKEYLLIRVLHDNANRLVPLEEIKSKVWPERTPGTSGVPDVTLDELNALVYRVRKKYGKDTFPISAVRGSGYVLESELKSS</sequence>
<dbReference type="InterPro" id="IPR016032">
    <property type="entry name" value="Sig_transdc_resp-reg_C-effctor"/>
</dbReference>
<keyword evidence="3" id="KW-0804">Transcription</keyword>
<dbReference type="InterPro" id="IPR000253">
    <property type="entry name" value="FHA_dom"/>
</dbReference>
<feature type="domain" description="OmpR/PhoB-type" evidence="6">
    <location>
        <begin position="150"/>
        <end position="253"/>
    </location>
</feature>
<comment type="caution">
    <text evidence="7">The sequence shown here is derived from an EMBL/GenBank/DDBJ whole genome shotgun (WGS) entry which is preliminary data.</text>
</comment>